<name>A0A811G2H6_CORDP</name>
<dbReference type="InterPro" id="IPR029058">
    <property type="entry name" value="AB_hydrolase_fold"/>
</dbReference>
<dbReference type="InterPro" id="IPR000801">
    <property type="entry name" value="Esterase-like"/>
</dbReference>
<dbReference type="EMBL" id="CADDAV010000008">
    <property type="protein sequence ID" value="CAB0585560.1"/>
    <property type="molecule type" value="Genomic_DNA"/>
</dbReference>
<keyword evidence="1" id="KW-0732">Signal</keyword>
<protein>
    <submittedName>
        <fullName evidence="2">Esterase family protein</fullName>
    </submittedName>
</protein>
<evidence type="ECO:0000313" key="2">
    <source>
        <dbReference type="EMBL" id="CAB0585560.1"/>
    </source>
</evidence>
<reference evidence="2 3" key="1">
    <citation type="submission" date="2020-02" db="EMBL/GenBank/DDBJ databases">
        <authorList>
            <person name="Brisse S."/>
        </authorList>
    </citation>
    <scope>NUCLEOTIDE SEQUENCE [LARGE SCALE GENOMIC DNA]</scope>
    <source>
        <strain evidence="2">CIP107547</strain>
    </source>
</reference>
<dbReference type="InterPro" id="IPR050583">
    <property type="entry name" value="Mycobacterial_A85_antigen"/>
</dbReference>
<gene>
    <name evidence="2" type="ORF">CIP107547_00469</name>
</gene>
<dbReference type="Pfam" id="PF00756">
    <property type="entry name" value="Esterase"/>
    <property type="match status" value="1"/>
</dbReference>
<dbReference type="PANTHER" id="PTHR48098:SF1">
    <property type="entry name" value="DIACYLGLYCEROL ACYLTRANSFERASE_MYCOLYLTRANSFERASE AG85A"/>
    <property type="match status" value="1"/>
</dbReference>
<comment type="caution">
    <text evidence="2">The sequence shown here is derived from an EMBL/GenBank/DDBJ whole genome shotgun (WGS) entry which is preliminary data.</text>
</comment>
<dbReference type="Gene3D" id="3.40.50.1820">
    <property type="entry name" value="alpha/beta hydrolase"/>
    <property type="match status" value="1"/>
</dbReference>
<dbReference type="SUPFAM" id="SSF53474">
    <property type="entry name" value="alpha/beta-Hydrolases"/>
    <property type="match status" value="1"/>
</dbReference>
<sequence>MLVAQIAPLITQEVLKVSMKFRRSLVALSIAATSVVGAMVAPAQAANLNPATVRGQVAPATVHEGATPGLNPAWREKATGDRVVEMWAHSPSMNRDVPLVVLKAANPGRPTIYLLNGGDGGEGKANWVMQTKALDFYRDKDVNVVIPMAGKFSYYTDWVSEAPSLGGKQNWETFLTKELPGPIEGHLKASNKRAIAGLSMSATSALVLAEHAQGFYDATGSFSGCAATSSPLTYHFLRLTLERGGATPEQMWGPQGSEVNRYNDALINAERLRGTEVYVSNNSGTVGKYDLPSSPRLAGNNPATIFATNLITATEGGIIEAGTNLCTHDLKVKMDSLNIPATFNFRNTGTHSWGYWEEDMVASWELFNMAFNK</sequence>
<evidence type="ECO:0000313" key="3">
    <source>
        <dbReference type="Proteomes" id="UP000480222"/>
    </source>
</evidence>
<feature type="chain" id="PRO_5032417696" evidence="1">
    <location>
        <begin position="46"/>
        <end position="373"/>
    </location>
</feature>
<dbReference type="AlphaFoldDB" id="A0A811G2H6"/>
<feature type="signal peptide" evidence="1">
    <location>
        <begin position="1"/>
        <end position="45"/>
    </location>
</feature>
<proteinExistence type="predicted"/>
<evidence type="ECO:0000256" key="1">
    <source>
        <dbReference type="SAM" id="SignalP"/>
    </source>
</evidence>
<dbReference type="Proteomes" id="UP000480222">
    <property type="component" value="Unassembled WGS sequence"/>
</dbReference>
<organism evidence="2 3">
    <name type="scientific">Corynebacterium diphtheriae</name>
    <dbReference type="NCBI Taxonomy" id="1717"/>
    <lineage>
        <taxon>Bacteria</taxon>
        <taxon>Bacillati</taxon>
        <taxon>Actinomycetota</taxon>
        <taxon>Actinomycetes</taxon>
        <taxon>Mycobacteriales</taxon>
        <taxon>Corynebacteriaceae</taxon>
        <taxon>Corynebacterium</taxon>
    </lineage>
</organism>
<accession>A0A811G2H6</accession>
<dbReference type="PANTHER" id="PTHR48098">
    <property type="entry name" value="ENTEROCHELIN ESTERASE-RELATED"/>
    <property type="match status" value="1"/>
</dbReference>
<dbReference type="GO" id="GO:0016747">
    <property type="term" value="F:acyltransferase activity, transferring groups other than amino-acyl groups"/>
    <property type="evidence" value="ECO:0007669"/>
    <property type="project" value="TreeGrafter"/>
</dbReference>